<evidence type="ECO:0000256" key="1">
    <source>
        <dbReference type="SAM" id="MobiDB-lite"/>
    </source>
</evidence>
<protein>
    <submittedName>
        <fullName evidence="2">Uncharacterized protein</fullName>
    </submittedName>
</protein>
<dbReference type="Proteomes" id="UP000286415">
    <property type="component" value="Unassembled WGS sequence"/>
</dbReference>
<gene>
    <name evidence="2" type="ORF">CSKR_200045</name>
</gene>
<evidence type="ECO:0000313" key="2">
    <source>
        <dbReference type="EMBL" id="KAG5441768.1"/>
    </source>
</evidence>
<reference evidence="2 3" key="1">
    <citation type="journal article" date="2018" name="Biotechnol. Adv.">
        <title>Improved genomic resources and new bioinformatic workflow for the carcinogenic parasite Clonorchis sinensis: Biotechnological implications.</title>
        <authorList>
            <person name="Wang D."/>
            <person name="Korhonen P.K."/>
            <person name="Gasser R.B."/>
            <person name="Young N.D."/>
        </authorList>
    </citation>
    <scope>NUCLEOTIDE SEQUENCE [LARGE SCALE GENOMIC DNA]</scope>
    <source>
        <strain evidence="2">Cs-k2</strain>
    </source>
</reference>
<evidence type="ECO:0000313" key="3">
    <source>
        <dbReference type="Proteomes" id="UP000286415"/>
    </source>
</evidence>
<keyword evidence="3" id="KW-1185">Reference proteome</keyword>
<feature type="compositionally biased region" description="Low complexity" evidence="1">
    <location>
        <begin position="30"/>
        <end position="41"/>
    </location>
</feature>
<proteinExistence type="predicted"/>
<organism evidence="2 3">
    <name type="scientific">Clonorchis sinensis</name>
    <name type="common">Chinese liver fluke</name>
    <dbReference type="NCBI Taxonomy" id="79923"/>
    <lineage>
        <taxon>Eukaryota</taxon>
        <taxon>Metazoa</taxon>
        <taxon>Spiralia</taxon>
        <taxon>Lophotrochozoa</taxon>
        <taxon>Platyhelminthes</taxon>
        <taxon>Trematoda</taxon>
        <taxon>Digenea</taxon>
        <taxon>Opisthorchiida</taxon>
        <taxon>Opisthorchiata</taxon>
        <taxon>Opisthorchiidae</taxon>
        <taxon>Clonorchis</taxon>
    </lineage>
</organism>
<sequence>MLCCLKPPRNNSASSTNRGRRRRRINNVSQQRRNCRRNSSSYTPSTNRRTSSSKTFSVQQTSSSVFENTFSFHERSRRNGVSRVVKKFSFSNSIASPVRKRQGPLGQINISSVQVDAGLHEIKSKVTGYSRTTRFAQQNEKRGKKVRSRRNVRRRRPNKSKPKLMAHIEAEVTDMPALNRLGSFERSCILPQSSDNIIRKFRLAGHVTVLGNISAQLPENYKLSRQSSGFLKSARQCTHKCQQKRTKPCFAFSRCTHNGQCLDCRMRRQLREQLHSQSQQSDSLSVRFSPLLSRLRCFLTFCPCCATETILE</sequence>
<comment type="caution">
    <text evidence="2">The sequence shown here is derived from an EMBL/GenBank/DDBJ whole genome shotgun (WGS) entry which is preliminary data.</text>
</comment>
<feature type="compositionally biased region" description="Polar residues" evidence="1">
    <location>
        <begin position="42"/>
        <end position="57"/>
    </location>
</feature>
<dbReference type="AlphaFoldDB" id="A0A8T1LYH5"/>
<feature type="region of interest" description="Disordered" evidence="1">
    <location>
        <begin position="30"/>
        <end position="57"/>
    </location>
</feature>
<accession>A0A8T1LYH5</accession>
<feature type="compositionally biased region" description="Basic residues" evidence="1">
    <location>
        <begin position="142"/>
        <end position="162"/>
    </location>
</feature>
<name>A0A8T1LYH5_CLOSI</name>
<dbReference type="OrthoDB" id="6267326at2759"/>
<dbReference type="EMBL" id="NIRI02000076">
    <property type="protein sequence ID" value="KAG5441768.1"/>
    <property type="molecule type" value="Genomic_DNA"/>
</dbReference>
<feature type="region of interest" description="Disordered" evidence="1">
    <location>
        <begin position="135"/>
        <end position="162"/>
    </location>
</feature>
<reference evidence="2 3" key="2">
    <citation type="journal article" date="2021" name="Genomics">
        <title>High-quality reference genome for Clonorchis sinensis.</title>
        <authorList>
            <person name="Young N.D."/>
            <person name="Stroehlein A.J."/>
            <person name="Kinkar L."/>
            <person name="Wang T."/>
            <person name="Sohn W.M."/>
            <person name="Chang B.C.H."/>
            <person name="Kaur P."/>
            <person name="Weisz D."/>
            <person name="Dudchenko O."/>
            <person name="Aiden E.L."/>
            <person name="Korhonen P.K."/>
            <person name="Gasser R.B."/>
        </authorList>
    </citation>
    <scope>NUCLEOTIDE SEQUENCE [LARGE SCALE GENOMIC DNA]</scope>
    <source>
        <strain evidence="2">Cs-k2</strain>
    </source>
</reference>